<proteinExistence type="inferred from homology"/>
<keyword evidence="4" id="KW-0804">Transcription</keyword>
<dbReference type="Proteomes" id="UP000249754">
    <property type="component" value="Unassembled WGS sequence"/>
</dbReference>
<organism evidence="7 8">
    <name type="scientific">Pedobacter cryoconitis</name>
    <dbReference type="NCBI Taxonomy" id="188932"/>
    <lineage>
        <taxon>Bacteria</taxon>
        <taxon>Pseudomonadati</taxon>
        <taxon>Bacteroidota</taxon>
        <taxon>Sphingobacteriia</taxon>
        <taxon>Sphingobacteriales</taxon>
        <taxon>Sphingobacteriaceae</taxon>
        <taxon>Pedobacter</taxon>
    </lineage>
</organism>
<dbReference type="Gene3D" id="1.10.10.10">
    <property type="entry name" value="Winged helix-like DNA-binding domain superfamily/Winged helix DNA-binding domain"/>
    <property type="match status" value="1"/>
</dbReference>
<dbReference type="PANTHER" id="PTHR43133">
    <property type="entry name" value="RNA POLYMERASE ECF-TYPE SIGMA FACTO"/>
    <property type="match status" value="1"/>
</dbReference>
<dbReference type="InterPro" id="IPR039425">
    <property type="entry name" value="RNA_pol_sigma-70-like"/>
</dbReference>
<dbReference type="Pfam" id="PF04542">
    <property type="entry name" value="Sigma70_r2"/>
    <property type="match status" value="1"/>
</dbReference>
<dbReference type="InterPro" id="IPR007627">
    <property type="entry name" value="RNA_pol_sigma70_r2"/>
</dbReference>
<protein>
    <submittedName>
        <fullName evidence="7">RNA polymerase sigma-70 factor (ECF subfamily)</fullName>
    </submittedName>
</protein>
<dbReference type="OrthoDB" id="665981at2"/>
<dbReference type="InterPro" id="IPR014284">
    <property type="entry name" value="RNA_pol_sigma-70_dom"/>
</dbReference>
<dbReference type="NCBIfam" id="TIGR02937">
    <property type="entry name" value="sigma70-ECF"/>
    <property type="match status" value="1"/>
</dbReference>
<evidence type="ECO:0000256" key="3">
    <source>
        <dbReference type="ARBA" id="ARBA00023082"/>
    </source>
</evidence>
<dbReference type="SUPFAM" id="SSF88659">
    <property type="entry name" value="Sigma3 and sigma4 domains of RNA polymerase sigma factors"/>
    <property type="match status" value="1"/>
</dbReference>
<comment type="caution">
    <text evidence="7">The sequence shown here is derived from an EMBL/GenBank/DDBJ whole genome shotgun (WGS) entry which is preliminary data.</text>
</comment>
<evidence type="ECO:0000256" key="4">
    <source>
        <dbReference type="ARBA" id="ARBA00023163"/>
    </source>
</evidence>
<dbReference type="AlphaFoldDB" id="A0A327SBA6"/>
<evidence type="ECO:0000259" key="5">
    <source>
        <dbReference type="Pfam" id="PF04542"/>
    </source>
</evidence>
<dbReference type="RefSeq" id="WP_111635198.1">
    <property type="nucleotide sequence ID" value="NZ_QLLR01000023.1"/>
</dbReference>
<dbReference type="Pfam" id="PF08281">
    <property type="entry name" value="Sigma70_r4_2"/>
    <property type="match status" value="1"/>
</dbReference>
<evidence type="ECO:0000256" key="2">
    <source>
        <dbReference type="ARBA" id="ARBA00023015"/>
    </source>
</evidence>
<dbReference type="GO" id="GO:0016987">
    <property type="term" value="F:sigma factor activity"/>
    <property type="evidence" value="ECO:0007669"/>
    <property type="project" value="UniProtKB-KW"/>
</dbReference>
<keyword evidence="3" id="KW-0731">Sigma factor</keyword>
<dbReference type="PANTHER" id="PTHR43133:SF46">
    <property type="entry name" value="RNA POLYMERASE SIGMA-70 FACTOR ECF SUBFAMILY"/>
    <property type="match status" value="1"/>
</dbReference>
<dbReference type="InterPro" id="IPR013324">
    <property type="entry name" value="RNA_pol_sigma_r3/r4-like"/>
</dbReference>
<dbReference type="Gene3D" id="1.10.1740.10">
    <property type="match status" value="1"/>
</dbReference>
<dbReference type="GO" id="GO:0006352">
    <property type="term" value="P:DNA-templated transcription initiation"/>
    <property type="evidence" value="ECO:0007669"/>
    <property type="project" value="InterPro"/>
</dbReference>
<gene>
    <name evidence="7" type="ORF">LY11_03803</name>
</gene>
<dbReference type="GO" id="GO:0003677">
    <property type="term" value="F:DNA binding"/>
    <property type="evidence" value="ECO:0007669"/>
    <property type="project" value="InterPro"/>
</dbReference>
<evidence type="ECO:0000313" key="7">
    <source>
        <dbReference type="EMBL" id="RAJ26359.1"/>
    </source>
</evidence>
<dbReference type="InterPro" id="IPR013249">
    <property type="entry name" value="RNA_pol_sigma70_r4_t2"/>
</dbReference>
<feature type="domain" description="RNA polymerase sigma-70 region 2" evidence="5">
    <location>
        <begin position="26"/>
        <end position="87"/>
    </location>
</feature>
<evidence type="ECO:0000313" key="8">
    <source>
        <dbReference type="Proteomes" id="UP000249754"/>
    </source>
</evidence>
<evidence type="ECO:0000259" key="6">
    <source>
        <dbReference type="Pfam" id="PF08281"/>
    </source>
</evidence>
<name>A0A327SBA6_9SPHI</name>
<keyword evidence="2" id="KW-0805">Transcription regulation</keyword>
<sequence>MTKSSLSDQELWAEVTAGDCNAFVVLYNRHWSKLHQTAYFYLKDKSIAEEIVHDIYVVLWDRREFLKIKNFRSYIHVTARYHVFKKLKAAKTSPIDYVEAYTENKSEITASEITEKLLQEDFETELNSYLEKLPKRCAEIFFLSRVKHLVNREIAELLGISKFTVENQITHALKYIRTQINLKSA</sequence>
<reference evidence="7 8" key="1">
    <citation type="submission" date="2018-06" db="EMBL/GenBank/DDBJ databases">
        <title>Genomic Encyclopedia of Archaeal and Bacterial Type Strains, Phase II (KMG-II): from individual species to whole genera.</title>
        <authorList>
            <person name="Goeker M."/>
        </authorList>
    </citation>
    <scope>NUCLEOTIDE SEQUENCE [LARGE SCALE GENOMIC DNA]</scope>
    <source>
        <strain evidence="7 8">DSM 14825</strain>
    </source>
</reference>
<dbReference type="InterPro" id="IPR013325">
    <property type="entry name" value="RNA_pol_sigma_r2"/>
</dbReference>
<accession>A0A327SBA6</accession>
<dbReference type="SUPFAM" id="SSF88946">
    <property type="entry name" value="Sigma2 domain of RNA polymerase sigma factors"/>
    <property type="match status" value="1"/>
</dbReference>
<comment type="similarity">
    <text evidence="1">Belongs to the sigma-70 factor family. ECF subfamily.</text>
</comment>
<evidence type="ECO:0000256" key="1">
    <source>
        <dbReference type="ARBA" id="ARBA00010641"/>
    </source>
</evidence>
<dbReference type="InterPro" id="IPR036388">
    <property type="entry name" value="WH-like_DNA-bd_sf"/>
</dbReference>
<feature type="domain" description="RNA polymerase sigma factor 70 region 4 type 2" evidence="6">
    <location>
        <begin position="126"/>
        <end position="174"/>
    </location>
</feature>
<dbReference type="EMBL" id="QLLR01000023">
    <property type="protein sequence ID" value="RAJ26359.1"/>
    <property type="molecule type" value="Genomic_DNA"/>
</dbReference>